<accession>A0A5R9IQ37</accession>
<dbReference type="Proteomes" id="UP000307790">
    <property type="component" value="Unassembled WGS sequence"/>
</dbReference>
<comment type="caution">
    <text evidence="4">The sequence shown here is derived from an EMBL/GenBank/DDBJ whole genome shotgun (WGS) entry which is preliminary data.</text>
</comment>
<dbReference type="OrthoDB" id="149912at2"/>
<evidence type="ECO:0000259" key="3">
    <source>
        <dbReference type="Pfam" id="PF00561"/>
    </source>
</evidence>
<name>A0A5R9IQ37_9GAMM</name>
<evidence type="ECO:0000256" key="1">
    <source>
        <dbReference type="ARBA" id="ARBA00008645"/>
    </source>
</evidence>
<keyword evidence="2 4" id="KW-0378">Hydrolase</keyword>
<evidence type="ECO:0000313" key="5">
    <source>
        <dbReference type="Proteomes" id="UP000307790"/>
    </source>
</evidence>
<dbReference type="InterPro" id="IPR029058">
    <property type="entry name" value="AB_hydrolase_fold"/>
</dbReference>
<evidence type="ECO:0000256" key="2">
    <source>
        <dbReference type="ARBA" id="ARBA00022801"/>
    </source>
</evidence>
<dbReference type="Pfam" id="PF00561">
    <property type="entry name" value="Abhydrolase_1"/>
    <property type="match status" value="1"/>
</dbReference>
<dbReference type="Gene3D" id="3.40.50.1820">
    <property type="entry name" value="alpha/beta hydrolase"/>
    <property type="match status" value="1"/>
</dbReference>
<dbReference type="InterPro" id="IPR050266">
    <property type="entry name" value="AB_hydrolase_sf"/>
</dbReference>
<gene>
    <name evidence="4" type="ORF">FE810_01475</name>
</gene>
<dbReference type="SUPFAM" id="SSF53474">
    <property type="entry name" value="alpha/beta-Hydrolases"/>
    <property type="match status" value="1"/>
</dbReference>
<dbReference type="GO" id="GO:0016020">
    <property type="term" value="C:membrane"/>
    <property type="evidence" value="ECO:0007669"/>
    <property type="project" value="TreeGrafter"/>
</dbReference>
<protein>
    <submittedName>
        <fullName evidence="4">Alpha/beta hydrolase</fullName>
    </submittedName>
</protein>
<dbReference type="InterPro" id="IPR000073">
    <property type="entry name" value="AB_hydrolase_1"/>
</dbReference>
<dbReference type="RefSeq" id="WP_138318247.1">
    <property type="nucleotide sequence ID" value="NZ_VCBC01000002.1"/>
</dbReference>
<dbReference type="EMBL" id="VCBC01000002">
    <property type="protein sequence ID" value="TLU67644.1"/>
    <property type="molecule type" value="Genomic_DNA"/>
</dbReference>
<comment type="similarity">
    <text evidence="1">Belongs to the AB hydrolase superfamily.</text>
</comment>
<dbReference type="PANTHER" id="PTHR43798:SF14">
    <property type="entry name" value="SERINE HYDROLASE-LIKE PROTEIN DDB_G0286239"/>
    <property type="match status" value="1"/>
</dbReference>
<dbReference type="GO" id="GO:0016787">
    <property type="term" value="F:hydrolase activity"/>
    <property type="evidence" value="ECO:0007669"/>
    <property type="project" value="UniProtKB-KW"/>
</dbReference>
<dbReference type="AlphaFoldDB" id="A0A5R9IQ37"/>
<feature type="domain" description="AB hydrolase-1" evidence="3">
    <location>
        <begin position="33"/>
        <end position="278"/>
    </location>
</feature>
<keyword evidence="5" id="KW-1185">Reference proteome</keyword>
<dbReference type="PANTHER" id="PTHR43798">
    <property type="entry name" value="MONOACYLGLYCEROL LIPASE"/>
    <property type="match status" value="1"/>
</dbReference>
<evidence type="ECO:0000313" key="4">
    <source>
        <dbReference type="EMBL" id="TLU67644.1"/>
    </source>
</evidence>
<sequence>MTINRKQFYLNKGETNNTFQLAALTIGNPEGQVVLCLHGWLDNAASFTPMMESLQQLNSQLLEQYYFVAIDWAGHGLSSHRSSDAYYYFTDWVDDLYQLIDAQNWQQVILLGHSMGAMVANLFTSAFNERVKSLFLIEGIGLLPLAEHPSVQLRDGILSRQKTRLKSRHQQLETAIQARINVSDLKYPQAKRLTQRSMKQIGEDYQWLSDPRVRNTSVIRYSMPEVAQIIAHIDCPVTVFYGDTGFASVRTGITQWQGVYRQLDSVKLSGGHHVHMEDVDSFIEQLTKYLRT</sequence>
<proteinExistence type="inferred from homology"/>
<organism evidence="4 5">
    <name type="scientific">Thalassotalea litorea</name>
    <dbReference type="NCBI Taxonomy" id="2020715"/>
    <lineage>
        <taxon>Bacteria</taxon>
        <taxon>Pseudomonadati</taxon>
        <taxon>Pseudomonadota</taxon>
        <taxon>Gammaproteobacteria</taxon>
        <taxon>Alteromonadales</taxon>
        <taxon>Colwelliaceae</taxon>
        <taxon>Thalassotalea</taxon>
    </lineage>
</organism>
<reference evidence="4 5" key="1">
    <citation type="submission" date="2019-05" db="EMBL/GenBank/DDBJ databases">
        <title>Genome sequences of Thalassotalea litorea 1K03283.</title>
        <authorList>
            <person name="Zhang D."/>
        </authorList>
    </citation>
    <scope>NUCLEOTIDE SEQUENCE [LARGE SCALE GENOMIC DNA]</scope>
    <source>
        <strain evidence="4 5">MCCC 1K03283</strain>
    </source>
</reference>